<evidence type="ECO:0000256" key="5">
    <source>
        <dbReference type="ARBA" id="ARBA00022989"/>
    </source>
</evidence>
<feature type="transmembrane region" description="Helical" evidence="7">
    <location>
        <begin position="204"/>
        <end position="226"/>
    </location>
</feature>
<feature type="transmembrane region" description="Helical" evidence="7">
    <location>
        <begin position="108"/>
        <end position="127"/>
    </location>
</feature>
<accession>A0A8S1C9R0</accession>
<dbReference type="GO" id="GO:0007219">
    <property type="term" value="P:Notch signaling pathway"/>
    <property type="evidence" value="ECO:0007669"/>
    <property type="project" value="UniProtKB-KW"/>
</dbReference>
<comment type="caution">
    <text evidence="8">The sequence shown here is derived from an EMBL/GenBank/DDBJ whole genome shotgun (WGS) entry which is preliminary data.</text>
</comment>
<proteinExistence type="inferred from homology"/>
<name>A0A8S1C9R0_9INSE</name>
<evidence type="ECO:0000256" key="1">
    <source>
        <dbReference type="ARBA" id="ARBA00004141"/>
    </source>
</evidence>
<evidence type="ECO:0008006" key="10">
    <source>
        <dbReference type="Google" id="ProtNLM"/>
    </source>
</evidence>
<evidence type="ECO:0000256" key="4">
    <source>
        <dbReference type="ARBA" id="ARBA00022976"/>
    </source>
</evidence>
<protein>
    <recommendedName>
        <fullName evidence="10">Gamma-secretase subunit Aph-1</fullName>
    </recommendedName>
</protein>
<feature type="transmembrane region" description="Helical" evidence="7">
    <location>
        <begin position="147"/>
        <end position="171"/>
    </location>
</feature>
<dbReference type="EMBL" id="CADEPI010000014">
    <property type="protein sequence ID" value="CAB3363947.1"/>
    <property type="molecule type" value="Genomic_DNA"/>
</dbReference>
<keyword evidence="3 7" id="KW-0812">Transmembrane</keyword>
<reference evidence="8 9" key="1">
    <citation type="submission" date="2020-04" db="EMBL/GenBank/DDBJ databases">
        <authorList>
            <person name="Alioto T."/>
            <person name="Alioto T."/>
            <person name="Gomez Garrido J."/>
        </authorList>
    </citation>
    <scope>NUCLEOTIDE SEQUENCE [LARGE SCALE GENOMIC DNA]</scope>
</reference>
<dbReference type="OrthoDB" id="6507463at2759"/>
<dbReference type="Proteomes" id="UP000494165">
    <property type="component" value="Unassembled WGS sequence"/>
</dbReference>
<evidence type="ECO:0000256" key="7">
    <source>
        <dbReference type="SAM" id="Phobius"/>
    </source>
</evidence>
<feature type="transmembrane region" description="Helical" evidence="7">
    <location>
        <begin position="32"/>
        <end position="56"/>
    </location>
</feature>
<dbReference type="PANTHER" id="PTHR12889">
    <property type="entry name" value="GAMMA-SECRETASE SUBUNIT APH-1"/>
    <property type="match status" value="1"/>
</dbReference>
<evidence type="ECO:0000313" key="9">
    <source>
        <dbReference type="Proteomes" id="UP000494165"/>
    </source>
</evidence>
<feature type="transmembrane region" description="Helical" evidence="7">
    <location>
        <begin position="6"/>
        <end position="25"/>
    </location>
</feature>
<organism evidence="8 9">
    <name type="scientific">Cloeon dipterum</name>
    <dbReference type="NCBI Taxonomy" id="197152"/>
    <lineage>
        <taxon>Eukaryota</taxon>
        <taxon>Metazoa</taxon>
        <taxon>Ecdysozoa</taxon>
        <taxon>Arthropoda</taxon>
        <taxon>Hexapoda</taxon>
        <taxon>Insecta</taxon>
        <taxon>Pterygota</taxon>
        <taxon>Palaeoptera</taxon>
        <taxon>Ephemeroptera</taxon>
        <taxon>Pisciforma</taxon>
        <taxon>Baetidae</taxon>
        <taxon>Cloeon</taxon>
    </lineage>
</organism>
<feature type="transmembrane region" description="Helical" evidence="7">
    <location>
        <begin position="178"/>
        <end position="198"/>
    </location>
</feature>
<sequence>MTIMEFFGCSFLAFGPPVAMFAITIAKDPIRIIIMIASAFFWLVSLLLSSILWFIVIPLRNVLIFGLVFSVFFQELFRFFFYVLLRKAEFGLRRVTEEDTHINNNRQVLAYVSGLGFGLMSGAFSLVDVLADAAGPGTMDLNGGSEYFLVISAATTLCFILLHTFWGVIYFSALDRRVIWQVVYVIASHLLVSCITLLNQYQQYVLTLIGIYLVLIATGVITFKVAGGTFNSLKRGFMWRPAASINVSAE</sequence>
<dbReference type="AlphaFoldDB" id="A0A8S1C9R0"/>
<dbReference type="GO" id="GO:0016485">
    <property type="term" value="P:protein processing"/>
    <property type="evidence" value="ECO:0007669"/>
    <property type="project" value="InterPro"/>
</dbReference>
<keyword evidence="9" id="KW-1185">Reference proteome</keyword>
<gene>
    <name evidence="8" type="ORF">CLODIP_2_CD06906</name>
</gene>
<comment type="similarity">
    <text evidence="2">Belongs to the APH-1 family.</text>
</comment>
<dbReference type="GO" id="GO:0016020">
    <property type="term" value="C:membrane"/>
    <property type="evidence" value="ECO:0007669"/>
    <property type="project" value="UniProtKB-SubCell"/>
</dbReference>
<keyword evidence="6 7" id="KW-0472">Membrane</keyword>
<comment type="subcellular location">
    <subcellularLocation>
        <location evidence="1">Membrane</location>
        <topology evidence="1">Multi-pass membrane protein</topology>
    </subcellularLocation>
</comment>
<evidence type="ECO:0000256" key="3">
    <source>
        <dbReference type="ARBA" id="ARBA00022692"/>
    </source>
</evidence>
<dbReference type="Pfam" id="PF06105">
    <property type="entry name" value="Aph-1"/>
    <property type="match status" value="1"/>
</dbReference>
<evidence type="ECO:0000256" key="2">
    <source>
        <dbReference type="ARBA" id="ARBA00005577"/>
    </source>
</evidence>
<keyword evidence="4" id="KW-0914">Notch signaling pathway</keyword>
<keyword evidence="5 7" id="KW-1133">Transmembrane helix</keyword>
<dbReference type="InterPro" id="IPR009294">
    <property type="entry name" value="Aph-1"/>
</dbReference>
<evidence type="ECO:0000256" key="6">
    <source>
        <dbReference type="ARBA" id="ARBA00023136"/>
    </source>
</evidence>
<evidence type="ECO:0000313" key="8">
    <source>
        <dbReference type="EMBL" id="CAB3363947.1"/>
    </source>
</evidence>
<feature type="transmembrane region" description="Helical" evidence="7">
    <location>
        <begin position="62"/>
        <end position="85"/>
    </location>
</feature>